<proteinExistence type="predicted"/>
<evidence type="ECO:0000313" key="1">
    <source>
        <dbReference type="EMBL" id="SHM17070.1"/>
    </source>
</evidence>
<protein>
    <submittedName>
        <fullName evidence="1">Uncharacterized protein</fullName>
    </submittedName>
</protein>
<sequence>MKTKITLKSLVFPTLFSIKYSELKTPKKRKYLIQNMIILIQKMTLNDSFFSSKAILLKIDLTPMKVVQLIKSMQPSITQNTLRSNFYNCILLHFLTI</sequence>
<organism evidence="1 2">
    <name type="scientific">Flavobacterium xinjiangense</name>
    <dbReference type="NCBI Taxonomy" id="178356"/>
    <lineage>
        <taxon>Bacteria</taxon>
        <taxon>Pseudomonadati</taxon>
        <taxon>Bacteroidota</taxon>
        <taxon>Flavobacteriia</taxon>
        <taxon>Flavobacteriales</taxon>
        <taxon>Flavobacteriaceae</taxon>
        <taxon>Flavobacterium</taxon>
    </lineage>
</organism>
<gene>
    <name evidence="1" type="ORF">SAMN05216269_1035</name>
</gene>
<accession>A0A1M7GLD5</accession>
<evidence type="ECO:0000313" key="2">
    <source>
        <dbReference type="Proteomes" id="UP000184092"/>
    </source>
</evidence>
<reference evidence="2" key="1">
    <citation type="submission" date="2016-11" db="EMBL/GenBank/DDBJ databases">
        <authorList>
            <person name="Varghese N."/>
            <person name="Submissions S."/>
        </authorList>
    </citation>
    <scope>NUCLEOTIDE SEQUENCE [LARGE SCALE GENOMIC DNA]</scope>
    <source>
        <strain evidence="2">CGMCC 1.2749</strain>
    </source>
</reference>
<keyword evidence="2" id="KW-1185">Reference proteome</keyword>
<dbReference type="Proteomes" id="UP000184092">
    <property type="component" value="Unassembled WGS sequence"/>
</dbReference>
<dbReference type="AlphaFoldDB" id="A0A1M7GLD5"/>
<dbReference type="EMBL" id="FRCL01000003">
    <property type="protein sequence ID" value="SHM17070.1"/>
    <property type="molecule type" value="Genomic_DNA"/>
</dbReference>
<name>A0A1M7GLD5_9FLAO</name>